<dbReference type="Gene3D" id="1.10.3210.10">
    <property type="entry name" value="Hypothetical protein af1432"/>
    <property type="match status" value="1"/>
</dbReference>
<dbReference type="EMBL" id="MAJD01000001">
    <property type="protein sequence ID" value="OBX36929.1"/>
    <property type="molecule type" value="Genomic_DNA"/>
</dbReference>
<dbReference type="AlphaFoldDB" id="A0A1B8P3X3"/>
<evidence type="ECO:0000313" key="2">
    <source>
        <dbReference type="EMBL" id="OBX36929.1"/>
    </source>
</evidence>
<dbReference type="SMART" id="SM00471">
    <property type="entry name" value="HDc"/>
    <property type="match status" value="1"/>
</dbReference>
<comment type="caution">
    <text evidence="2">The sequence shown here is derived from an EMBL/GenBank/DDBJ whole genome shotgun (WGS) entry which is preliminary data.</text>
</comment>
<evidence type="ECO:0000313" key="3">
    <source>
        <dbReference type="Proteomes" id="UP000092504"/>
    </source>
</evidence>
<sequence length="181" mass="20274">MTDLITRAAIYSRAAHQAVGQRRKYTDEPYHLHPAAVATTVESVGGTTAMIAAAYLHDVVEDTHVTFRALVHEFGPAVADYVYELTDQFTDPAQGNRAHRKAMERDRLVRISPEAQTIKLADLIDNTMSIVERDPDFARVYMAEKRELLRVMRAGNEHLLRIADASVATYYGRRDAEASDA</sequence>
<reference evidence="2 3" key="1">
    <citation type="submission" date="2016-06" db="EMBL/GenBank/DDBJ databases">
        <title>Genome sequence of halotolerant plant growth promoting strain of Halomonas elongata HEK1 isolated from salterns of Rann of Kutch, Gujarat, India.</title>
        <authorList>
            <person name="Gaba S."/>
            <person name="Singh R.N."/>
            <person name="Abrol S."/>
            <person name="Kaushik R."/>
            <person name="Saxena A.K."/>
        </authorList>
    </citation>
    <scope>NUCLEOTIDE SEQUENCE [LARGE SCALE GENOMIC DNA]</scope>
    <source>
        <strain evidence="2 3">HEK1</strain>
    </source>
</reference>
<protein>
    <submittedName>
        <fullName evidence="2">Bifunctional (P)ppGpp synthase/hydrolase relA</fullName>
    </submittedName>
</protein>
<organism evidence="2 3">
    <name type="scientific">Halomonas elongata</name>
    <dbReference type="NCBI Taxonomy" id="2746"/>
    <lineage>
        <taxon>Bacteria</taxon>
        <taxon>Pseudomonadati</taxon>
        <taxon>Pseudomonadota</taxon>
        <taxon>Gammaproteobacteria</taxon>
        <taxon>Oceanospirillales</taxon>
        <taxon>Halomonadaceae</taxon>
        <taxon>Halomonas</taxon>
    </lineage>
</organism>
<dbReference type="GO" id="GO:0008893">
    <property type="term" value="F:guanosine-3',5'-bis(diphosphate) 3'-diphosphatase activity"/>
    <property type="evidence" value="ECO:0007669"/>
    <property type="project" value="TreeGrafter"/>
</dbReference>
<dbReference type="InterPro" id="IPR003607">
    <property type="entry name" value="HD/PDEase_dom"/>
</dbReference>
<dbReference type="PATRIC" id="fig|2746.7.peg.1319"/>
<dbReference type="SUPFAM" id="SSF109604">
    <property type="entry name" value="HD-domain/PDEase-like"/>
    <property type="match status" value="1"/>
</dbReference>
<dbReference type="Proteomes" id="UP000092504">
    <property type="component" value="Unassembled WGS sequence"/>
</dbReference>
<proteinExistence type="predicted"/>
<accession>A0A1B8P3X3</accession>
<dbReference type="PANTHER" id="PTHR46246">
    <property type="entry name" value="GUANOSINE-3',5'-BIS(DIPHOSPHATE) 3'-PYROPHOSPHOHYDROLASE MESH1"/>
    <property type="match status" value="1"/>
</dbReference>
<feature type="domain" description="HD/PDEase" evidence="1">
    <location>
        <begin position="26"/>
        <end position="136"/>
    </location>
</feature>
<keyword evidence="2" id="KW-0378">Hydrolase</keyword>
<dbReference type="InterPro" id="IPR052194">
    <property type="entry name" value="MESH1"/>
</dbReference>
<gene>
    <name evidence="2" type="primary">relA_2</name>
    <name evidence="2" type="ORF">A8U91_01277</name>
</gene>
<evidence type="ECO:0000259" key="1">
    <source>
        <dbReference type="SMART" id="SM00471"/>
    </source>
</evidence>
<dbReference type="Pfam" id="PF13328">
    <property type="entry name" value="HD_4"/>
    <property type="match status" value="1"/>
</dbReference>
<name>A0A1B8P3X3_HALEL</name>
<dbReference type="PANTHER" id="PTHR46246:SF1">
    <property type="entry name" value="GUANOSINE-3',5'-BIS(DIPHOSPHATE) 3'-PYROPHOSPHOHYDROLASE MESH1"/>
    <property type="match status" value="1"/>
</dbReference>